<evidence type="ECO:0000313" key="1">
    <source>
        <dbReference type="EMBL" id="RZF43837.1"/>
    </source>
</evidence>
<accession>A0A482XDR1</accession>
<comment type="caution">
    <text evidence="1">The sequence shown here is derived from an EMBL/GenBank/DDBJ whole genome shotgun (WGS) entry which is preliminary data.</text>
</comment>
<dbReference type="AlphaFoldDB" id="A0A482XDR1"/>
<evidence type="ECO:0000313" key="2">
    <source>
        <dbReference type="Proteomes" id="UP000291343"/>
    </source>
</evidence>
<organism evidence="1 2">
    <name type="scientific">Laodelphax striatellus</name>
    <name type="common">Small brown planthopper</name>
    <name type="synonym">Delphax striatella</name>
    <dbReference type="NCBI Taxonomy" id="195883"/>
    <lineage>
        <taxon>Eukaryota</taxon>
        <taxon>Metazoa</taxon>
        <taxon>Ecdysozoa</taxon>
        <taxon>Arthropoda</taxon>
        <taxon>Hexapoda</taxon>
        <taxon>Insecta</taxon>
        <taxon>Pterygota</taxon>
        <taxon>Neoptera</taxon>
        <taxon>Paraneoptera</taxon>
        <taxon>Hemiptera</taxon>
        <taxon>Auchenorrhyncha</taxon>
        <taxon>Fulgoroidea</taxon>
        <taxon>Delphacidae</taxon>
        <taxon>Criomorphinae</taxon>
        <taxon>Laodelphax</taxon>
    </lineage>
</organism>
<reference evidence="1 2" key="1">
    <citation type="journal article" date="2017" name="Gigascience">
        <title>Genome sequence of the small brown planthopper, Laodelphax striatellus.</title>
        <authorList>
            <person name="Zhu J."/>
            <person name="Jiang F."/>
            <person name="Wang X."/>
            <person name="Yang P."/>
            <person name="Bao Y."/>
            <person name="Zhao W."/>
            <person name="Wang W."/>
            <person name="Lu H."/>
            <person name="Wang Q."/>
            <person name="Cui N."/>
            <person name="Li J."/>
            <person name="Chen X."/>
            <person name="Luo L."/>
            <person name="Yu J."/>
            <person name="Kang L."/>
            <person name="Cui F."/>
        </authorList>
    </citation>
    <scope>NUCLEOTIDE SEQUENCE [LARGE SCALE GENOMIC DNA]</scope>
    <source>
        <strain evidence="1">Lst14</strain>
    </source>
</reference>
<dbReference type="EMBL" id="QKKF02012197">
    <property type="protein sequence ID" value="RZF43837.1"/>
    <property type="molecule type" value="Genomic_DNA"/>
</dbReference>
<dbReference type="InParanoid" id="A0A482XDR1"/>
<proteinExistence type="predicted"/>
<gene>
    <name evidence="1" type="ORF">LSTR_LSTR006378</name>
</gene>
<dbReference type="Proteomes" id="UP000291343">
    <property type="component" value="Unassembled WGS sequence"/>
</dbReference>
<name>A0A482XDR1_LAOST</name>
<protein>
    <submittedName>
        <fullName evidence="1">Uncharacterized protein</fullName>
    </submittedName>
</protein>
<sequence length="247" mass="27111">MKTSSIEQRRGEARRAEHHSVVVDAKADGWPWCQTHNRNPNESSPNYCSALARARGLFTAFWQPNTHNCCAVLCPPEVPHVTPPQCGQLRANYTVSPIIAAPCPLPPPYHSRGRLGTCSSIRIAFATSFCETNILHPVPLPSLNQAPACIRRCRSPTCDLSIFDAEGKRPRDRKGETERVASIHSSPPRLRSVLLNDSPLSRSPFIKTMLRKTAAASAVKPAQYTTALPIEAYSSPALRSVPCRSPL</sequence>
<keyword evidence="2" id="KW-1185">Reference proteome</keyword>